<keyword evidence="3" id="KW-1185">Reference proteome</keyword>
<dbReference type="Proteomes" id="UP000694569">
    <property type="component" value="Unplaced"/>
</dbReference>
<feature type="domain" description="Endonuclease/exonuclease/phosphatase" evidence="1">
    <location>
        <begin position="27"/>
        <end position="154"/>
    </location>
</feature>
<dbReference type="InterPro" id="IPR036691">
    <property type="entry name" value="Endo/exonu/phosph_ase_sf"/>
</dbReference>
<dbReference type="GeneTree" id="ENSGT01070000253955"/>
<protein>
    <recommendedName>
        <fullName evidence="1">Endonuclease/exonuclease/phosphatase domain-containing protein</fullName>
    </recommendedName>
</protein>
<dbReference type="OrthoDB" id="416119at2759"/>
<sequence>MATVPRTLKVLSINAKGLSIPEKRHVALREFTSLHADVVLVQETHFPHARPPSFKNHKYPTGYFSNATAGKVCGTAVLFSRSTPFSNSTSLLDPAGRYTFVKGQIGAQWYTFVSIYLPNRQQHSAIRSILRRLQDFQEGILVVGGDLNLPLDARLDTSRGVTSTPHTVLRRTRLALQSLRFGFNYHLYTDDTQIYLSTPDLSPPVLSKVSDCLSGISSWMASHHLKINMSKTELLLIPPLMPPHLLTSRSHGRVSPSPHQTKFAVLELHLTLLFPSSPTSSLFPPPADINCVIFTEFGHFLRC</sequence>
<dbReference type="Gene3D" id="3.60.10.10">
    <property type="entry name" value="Endonuclease/exonuclease/phosphatase"/>
    <property type="match status" value="1"/>
</dbReference>
<dbReference type="AlphaFoldDB" id="A0A8C5Q6J2"/>
<organism evidence="2 3">
    <name type="scientific">Leptobrachium leishanense</name>
    <name type="common">Leishan spiny toad</name>
    <dbReference type="NCBI Taxonomy" id="445787"/>
    <lineage>
        <taxon>Eukaryota</taxon>
        <taxon>Metazoa</taxon>
        <taxon>Chordata</taxon>
        <taxon>Craniata</taxon>
        <taxon>Vertebrata</taxon>
        <taxon>Euteleostomi</taxon>
        <taxon>Amphibia</taxon>
        <taxon>Batrachia</taxon>
        <taxon>Anura</taxon>
        <taxon>Pelobatoidea</taxon>
        <taxon>Megophryidae</taxon>
        <taxon>Leptobrachium</taxon>
    </lineage>
</organism>
<dbReference type="Pfam" id="PF03372">
    <property type="entry name" value="Exo_endo_phos"/>
    <property type="match status" value="1"/>
</dbReference>
<evidence type="ECO:0000313" key="2">
    <source>
        <dbReference type="Ensembl" id="ENSLLEP00000032176.1"/>
    </source>
</evidence>
<reference evidence="2" key="1">
    <citation type="submission" date="2025-08" db="UniProtKB">
        <authorList>
            <consortium name="Ensembl"/>
        </authorList>
    </citation>
    <scope>IDENTIFICATION</scope>
</reference>
<dbReference type="Ensembl" id="ENSLLET00000033418.1">
    <property type="protein sequence ID" value="ENSLLEP00000032176.1"/>
    <property type="gene ID" value="ENSLLEG00000020438.1"/>
</dbReference>
<proteinExistence type="predicted"/>
<evidence type="ECO:0000313" key="3">
    <source>
        <dbReference type="Proteomes" id="UP000694569"/>
    </source>
</evidence>
<name>A0A8C5Q6J2_9ANUR</name>
<accession>A0A8C5Q6J2</accession>
<evidence type="ECO:0000259" key="1">
    <source>
        <dbReference type="Pfam" id="PF03372"/>
    </source>
</evidence>
<dbReference type="SUPFAM" id="SSF56219">
    <property type="entry name" value="DNase I-like"/>
    <property type="match status" value="1"/>
</dbReference>
<dbReference type="InterPro" id="IPR005135">
    <property type="entry name" value="Endo/exonuclease/phosphatase"/>
</dbReference>
<reference evidence="2" key="2">
    <citation type="submission" date="2025-09" db="UniProtKB">
        <authorList>
            <consortium name="Ensembl"/>
        </authorList>
    </citation>
    <scope>IDENTIFICATION</scope>
</reference>
<dbReference type="GO" id="GO:0003824">
    <property type="term" value="F:catalytic activity"/>
    <property type="evidence" value="ECO:0007669"/>
    <property type="project" value="InterPro"/>
</dbReference>